<feature type="compositionally biased region" description="Gly residues" evidence="3">
    <location>
        <begin position="241"/>
        <end position="278"/>
    </location>
</feature>
<dbReference type="SUPFAM" id="SSF54791">
    <property type="entry name" value="Eukaryotic type KH-domain (KH-domain type I)"/>
    <property type="match status" value="3"/>
</dbReference>
<evidence type="ECO:0000313" key="5">
    <source>
        <dbReference type="EMBL" id="EEN58064.1"/>
    </source>
</evidence>
<dbReference type="Pfam" id="PF00013">
    <property type="entry name" value="KH_1"/>
    <property type="match status" value="3"/>
</dbReference>
<feature type="domain" description="K Homology" evidence="4">
    <location>
        <begin position="41"/>
        <end position="109"/>
    </location>
</feature>
<feature type="region of interest" description="Disordered" evidence="3">
    <location>
        <begin position="224"/>
        <end position="409"/>
    </location>
</feature>
<proteinExistence type="predicted"/>
<evidence type="ECO:0000256" key="3">
    <source>
        <dbReference type="SAM" id="MobiDB-lite"/>
    </source>
</evidence>
<dbReference type="STRING" id="7739.C3YNV4"/>
<dbReference type="PROSITE" id="PS50084">
    <property type="entry name" value="KH_TYPE_1"/>
    <property type="match status" value="3"/>
</dbReference>
<dbReference type="eggNOG" id="KOG2192">
    <property type="taxonomic scope" value="Eukaryota"/>
</dbReference>
<sequence>MESEPINSDEFKQERDSWDQEGKRPAEDEGGQSNKRPRPPPPVDLRILLQSKNAGAIIGKQGLNIKRLRSEYKATVTVPDCTGPERILTISADLNTACACLLDIIPVLEDYQKHYQEHKDLNFNCELRMLVHQSQAGCIIGRAGFKIKELREQTEANIKVYSECMPGSTERVVALTGKPEKCVGAIKKIIELLQKAPIKGQNIPYDPFMYDEFYAAEYGGYTSYDDQRGGGGRGGGDRRGGGFSGRGGSGGGPRGRGGPPRGHRGGPGGQGSRMGGNMGHRDNFHGGHGGGRAGGPRMMPSEMRSGPPPSRGLGGGGPPPMRNRGGLMSQGGQGGRGGMGGSDRMGGYGGGGRDFTRDDYGGGSRFSRDRDRDGMGGGGGGGFGGGGGGGGFRSGGSDHGFGTGGNITSTQVTIPKELAGSIIGRGGSRIRTIRERSEAQIKIDEPLPGSTDRIITISGDNDQIRNAQFLLQESCSVNLGRTFAVRYGFELVLHFVAQY</sequence>
<dbReference type="PANTHER" id="PTHR10288">
    <property type="entry name" value="KH DOMAIN CONTAINING RNA BINDING PROTEIN"/>
    <property type="match status" value="1"/>
</dbReference>
<dbReference type="CDD" id="cd22433">
    <property type="entry name" value="KH-I_HNRNPK_rpt2"/>
    <property type="match status" value="1"/>
</dbReference>
<dbReference type="Gene3D" id="3.30.1370.10">
    <property type="entry name" value="K Homology domain, type 1"/>
    <property type="match status" value="3"/>
</dbReference>
<dbReference type="InterPro" id="IPR004088">
    <property type="entry name" value="KH_dom_type_1"/>
</dbReference>
<dbReference type="InterPro" id="IPR004087">
    <property type="entry name" value="KH_dom"/>
</dbReference>
<dbReference type="GO" id="GO:0003723">
    <property type="term" value="F:RNA binding"/>
    <property type="evidence" value="ECO:0007669"/>
    <property type="project" value="UniProtKB-UniRule"/>
</dbReference>
<name>C3YNV4_BRAFL</name>
<feature type="domain" description="K Homology" evidence="4">
    <location>
        <begin position="123"/>
        <end position="194"/>
    </location>
</feature>
<dbReference type="AlphaFoldDB" id="C3YNV4"/>
<organism>
    <name type="scientific">Branchiostoma floridae</name>
    <name type="common">Florida lancelet</name>
    <name type="synonym">Amphioxus</name>
    <dbReference type="NCBI Taxonomy" id="7739"/>
    <lineage>
        <taxon>Eukaryota</taxon>
        <taxon>Metazoa</taxon>
        <taxon>Chordata</taxon>
        <taxon>Cephalochordata</taxon>
        <taxon>Leptocardii</taxon>
        <taxon>Amphioxiformes</taxon>
        <taxon>Branchiostomatidae</taxon>
        <taxon>Branchiostoma</taxon>
    </lineage>
</organism>
<protein>
    <recommendedName>
        <fullName evidence="4">K Homology domain-containing protein</fullName>
    </recommendedName>
</protein>
<evidence type="ECO:0000256" key="2">
    <source>
        <dbReference type="PROSITE-ProRule" id="PRU00117"/>
    </source>
</evidence>
<dbReference type="CDD" id="cd22432">
    <property type="entry name" value="KH-I_HNRNPK_rpt1"/>
    <property type="match status" value="1"/>
</dbReference>
<keyword evidence="2" id="KW-0694">RNA-binding</keyword>
<dbReference type="CDD" id="cd22434">
    <property type="entry name" value="KH-I_HNRNPK_rpt3"/>
    <property type="match status" value="1"/>
</dbReference>
<feature type="compositionally biased region" description="Gly residues" evidence="3">
    <location>
        <begin position="328"/>
        <end position="353"/>
    </location>
</feature>
<keyword evidence="1" id="KW-0677">Repeat</keyword>
<feature type="compositionally biased region" description="Basic and acidic residues" evidence="3">
    <location>
        <begin position="9"/>
        <end position="27"/>
    </location>
</feature>
<accession>C3YNV4</accession>
<dbReference type="InParanoid" id="C3YNV4"/>
<evidence type="ECO:0000259" key="4">
    <source>
        <dbReference type="SMART" id="SM00322"/>
    </source>
</evidence>
<dbReference type="InterPro" id="IPR036612">
    <property type="entry name" value="KH_dom_type_1_sf"/>
</dbReference>
<feature type="compositionally biased region" description="Basic and acidic residues" evidence="3">
    <location>
        <begin position="354"/>
        <end position="374"/>
    </location>
</feature>
<dbReference type="EMBL" id="GG666535">
    <property type="protein sequence ID" value="EEN58064.1"/>
    <property type="molecule type" value="Genomic_DNA"/>
</dbReference>
<dbReference type="SMART" id="SM00322">
    <property type="entry name" value="KH"/>
    <property type="match status" value="3"/>
</dbReference>
<feature type="compositionally biased region" description="Gly residues" evidence="3">
    <location>
        <begin position="375"/>
        <end position="405"/>
    </location>
</feature>
<evidence type="ECO:0000256" key="1">
    <source>
        <dbReference type="ARBA" id="ARBA00022737"/>
    </source>
</evidence>
<feature type="domain" description="K Homology" evidence="4">
    <location>
        <begin position="406"/>
        <end position="476"/>
    </location>
</feature>
<feature type="region of interest" description="Disordered" evidence="3">
    <location>
        <begin position="1"/>
        <end position="44"/>
    </location>
</feature>
<dbReference type="FunCoup" id="C3YNV4">
    <property type="interactions" value="1080"/>
</dbReference>
<gene>
    <name evidence="5" type="ORF">BRAFLDRAFT_127356</name>
</gene>
<reference evidence="5" key="1">
    <citation type="journal article" date="2008" name="Nature">
        <title>The amphioxus genome and the evolution of the chordate karyotype.</title>
        <authorList>
            <consortium name="US DOE Joint Genome Institute (JGI-PGF)"/>
            <person name="Putnam N.H."/>
            <person name="Butts T."/>
            <person name="Ferrier D.E.K."/>
            <person name="Furlong R.F."/>
            <person name="Hellsten U."/>
            <person name="Kawashima T."/>
            <person name="Robinson-Rechavi M."/>
            <person name="Shoguchi E."/>
            <person name="Terry A."/>
            <person name="Yu J.-K."/>
            <person name="Benito-Gutierrez E.L."/>
            <person name="Dubchak I."/>
            <person name="Garcia-Fernandez J."/>
            <person name="Gibson-Brown J.J."/>
            <person name="Grigoriev I.V."/>
            <person name="Horton A.C."/>
            <person name="de Jong P.J."/>
            <person name="Jurka J."/>
            <person name="Kapitonov V.V."/>
            <person name="Kohara Y."/>
            <person name="Kuroki Y."/>
            <person name="Lindquist E."/>
            <person name="Lucas S."/>
            <person name="Osoegawa K."/>
            <person name="Pennacchio L.A."/>
            <person name="Salamov A.A."/>
            <person name="Satou Y."/>
            <person name="Sauka-Spengler T."/>
            <person name="Schmutz J."/>
            <person name="Shin-I T."/>
            <person name="Toyoda A."/>
            <person name="Bronner-Fraser M."/>
            <person name="Fujiyama A."/>
            <person name="Holland L.Z."/>
            <person name="Holland P.W.H."/>
            <person name="Satoh N."/>
            <person name="Rokhsar D.S."/>
        </authorList>
    </citation>
    <scope>NUCLEOTIDE SEQUENCE [LARGE SCALE GENOMIC DNA]</scope>
    <source>
        <strain evidence="5">S238N-H82</strain>
        <tissue evidence="5">Testes</tissue>
    </source>
</reference>